<sequence>MALLPSRNPLLLLPPPPARRGRPKARGGAQPSVSCSRLRQIQSILTQSSKSQPDGILCILGIDSRYNEGCRELANYLLFGLYNQSNNDFERSGYPEEVLDDVILLIKPDSIHLYCNPVNYNYLLPYVAFWRNLHFHCLTENEYEDEEAAEEFKISSFVDMVRDCSRIGIPFSSQGYLQIFDMFVVEKWPIVQAFALEGIGGDGFFTMKYELMDVSVDLWKAYSKMDPVSLENLLYEDLTTFEHQWSHFYANFDTEIPFMLELSESQAGEPFRSYFSHGMISSHITDNSPSRQPFVLFGTHSSKENLNSGNFNFPSEGHLLRNTGLARSTAKHMVVQCVSPKGPLACSRTYFFGATHTPYLAGNDNKVEKKANQVKLLSRIYAAVVEAVLAGIDSYSKTSSTTKAKESAEQTFLSMLDAFELTYFKTPLRSRLDFHIQAVNNHGRITPLDNEDSLYLVKTAAMTVYDIPDLLGGRGCLGSVAFSESFLTSQILVKEREESVNTDTSYILLTAAIPRSVSWLVEDNEVKLSEKAQQILKQEESFLGTLLTGGDGAYISSSNSLSRPEEGKLYFFSGGLLFCHPRYGSITIPKSHMASIRFYDGDSTSVVAALLIDYKHSLLPHLPVQLHTPSNSLVIALFPKSKLYKAFYSQVFSAWQERADPGMALKMTQEDGLPKEQEKLHSIMQKLFDVFSCPSGGEWNQLRISTSLPDLDRFLQHFTISSVSHEPVMRAHLPILLQQSKVIPDNEAEKDKLVITILTGLPGCHARELSSFLVTFNKEYGRWLVYRQTMDSPECFSASHFQKYLSSVLESQRNRSARLTAYNKRKMRLLVVLQGYTDVIDVVQALQTHPDAEAKASFVIGAVTACVEPLSCYMEHRFLFPKFLDQCSQGLVSNVVFTSHTAEQRNPLLLQLQNLIRAANPALSFILAENGIVTRNEDIELILSENSFSSPQMLTTRYLMYPGWYDGKFRSGPVFPPMVQICVWFNRPLEKARFVAKCKALKSSNKPSPFSGNIYHILGKVKFSDSDRLIEVCHNASSNTLSLVPVQEGPTPAPPDSRNGSPEHSGTEECYLVFVGCSLKEGDMKDWLRQTAKQKPQRKALKTRGMLTLQEIKNIHVKRHLDPLPAGYFYNGTQYVNFFGDKMDYHPLMDQFMNDYLEEANREIEKYNRELEEQEYHDLFEQKT</sequence>
<dbReference type="Pfam" id="PF23281">
    <property type="entry name" value="DAAF9_N"/>
    <property type="match status" value="1"/>
</dbReference>
<dbReference type="InterPro" id="IPR058843">
    <property type="entry name" value="PH_DAAF9"/>
</dbReference>
<feature type="coiled-coil region" evidence="1">
    <location>
        <begin position="1150"/>
        <end position="1177"/>
    </location>
</feature>
<dbReference type="InterPro" id="IPR057478">
    <property type="entry name" value="DAAF9_2"/>
</dbReference>
<evidence type="ECO:0000256" key="1">
    <source>
        <dbReference type="SAM" id="Coils"/>
    </source>
</evidence>
<protein>
    <submittedName>
        <fullName evidence="8">Uncharacterized protein</fullName>
    </submittedName>
</protein>
<dbReference type="Proteomes" id="UP001142489">
    <property type="component" value="Unassembled WGS sequence"/>
</dbReference>
<feature type="domain" description="DAAF9" evidence="6">
    <location>
        <begin position="755"/>
        <end position="964"/>
    </location>
</feature>
<feature type="region of interest" description="Disordered" evidence="2">
    <location>
        <begin position="1"/>
        <end position="32"/>
    </location>
</feature>
<dbReference type="PANTHER" id="PTHR33664:SF1">
    <property type="entry name" value="DYNEIN AXONEMAL ASSEMBLY FACTOR 9"/>
    <property type="match status" value="1"/>
</dbReference>
<dbReference type="InterPro" id="IPR056498">
    <property type="entry name" value="DAAF9_N"/>
</dbReference>
<gene>
    <name evidence="8" type="ORF">JRQ81_017028</name>
</gene>
<dbReference type="InterPro" id="IPR056414">
    <property type="entry name" value="DAAF9_CobW_C"/>
</dbReference>
<feature type="region of interest" description="Disordered" evidence="2">
    <location>
        <begin position="1043"/>
        <end position="1065"/>
    </location>
</feature>
<dbReference type="OrthoDB" id="72033at2759"/>
<feature type="domain" description="DAAF9 PH" evidence="7">
    <location>
        <begin position="523"/>
        <end position="726"/>
    </location>
</feature>
<reference evidence="8" key="1">
    <citation type="journal article" date="2023" name="DNA Res.">
        <title>Chromosome-level genome assembly of Phrynocephalus forsythii using third-generation DNA sequencing and Hi-C analysis.</title>
        <authorList>
            <person name="Qi Y."/>
            <person name="Zhao W."/>
            <person name="Zhao Y."/>
            <person name="Niu C."/>
            <person name="Cao S."/>
            <person name="Zhang Y."/>
        </authorList>
    </citation>
    <scope>NUCLEOTIDE SEQUENCE</scope>
    <source>
        <tissue evidence="8">Muscle</tissue>
    </source>
</reference>
<dbReference type="PANTHER" id="PTHR33664">
    <property type="entry name" value="RCG26366"/>
    <property type="match status" value="1"/>
</dbReference>
<evidence type="ECO:0000259" key="5">
    <source>
        <dbReference type="Pfam" id="PF25203"/>
    </source>
</evidence>
<accession>A0A9Q0XTY6</accession>
<dbReference type="Pfam" id="PF26246">
    <property type="entry name" value="PH_DAAF9"/>
    <property type="match status" value="1"/>
</dbReference>
<name>A0A9Q0XTY6_9SAUR</name>
<dbReference type="InterPro" id="IPR040342">
    <property type="entry name" value="DNAAF9"/>
</dbReference>
<evidence type="ECO:0000256" key="2">
    <source>
        <dbReference type="SAM" id="MobiDB-lite"/>
    </source>
</evidence>
<organism evidence="8 9">
    <name type="scientific">Phrynocephalus forsythii</name>
    <dbReference type="NCBI Taxonomy" id="171643"/>
    <lineage>
        <taxon>Eukaryota</taxon>
        <taxon>Metazoa</taxon>
        <taxon>Chordata</taxon>
        <taxon>Craniata</taxon>
        <taxon>Vertebrata</taxon>
        <taxon>Euteleostomi</taxon>
        <taxon>Lepidosauria</taxon>
        <taxon>Squamata</taxon>
        <taxon>Bifurcata</taxon>
        <taxon>Unidentata</taxon>
        <taxon>Episquamata</taxon>
        <taxon>Toxicofera</taxon>
        <taxon>Iguania</taxon>
        <taxon>Acrodonta</taxon>
        <taxon>Agamidae</taxon>
        <taxon>Agaminae</taxon>
        <taxon>Phrynocephalus</taxon>
    </lineage>
</organism>
<dbReference type="CDD" id="cd22936">
    <property type="entry name" value="shulin_C20orf194-like"/>
    <property type="match status" value="1"/>
</dbReference>
<feature type="compositionally biased region" description="Low complexity" evidence="2">
    <location>
        <begin position="1"/>
        <end position="11"/>
    </location>
</feature>
<evidence type="ECO:0000259" key="3">
    <source>
        <dbReference type="Pfam" id="PF23281"/>
    </source>
</evidence>
<comment type="caution">
    <text evidence="8">The sequence shown here is derived from an EMBL/GenBank/DDBJ whole genome shotgun (WGS) entry which is preliminary data.</text>
</comment>
<dbReference type="AlphaFoldDB" id="A0A9Q0XTY6"/>
<proteinExistence type="predicted"/>
<evidence type="ECO:0000313" key="9">
    <source>
        <dbReference type="Proteomes" id="UP001142489"/>
    </source>
</evidence>
<evidence type="ECO:0000259" key="7">
    <source>
        <dbReference type="Pfam" id="PF26246"/>
    </source>
</evidence>
<keyword evidence="9" id="KW-1185">Reference proteome</keyword>
<evidence type="ECO:0000259" key="4">
    <source>
        <dbReference type="Pfam" id="PF23319"/>
    </source>
</evidence>
<dbReference type="InterPro" id="IPR058844">
    <property type="entry name" value="PB_DAAF9"/>
</dbReference>
<feature type="domain" description="DAAF9 CobW C-like" evidence="4">
    <location>
        <begin position="980"/>
        <end position="1047"/>
    </location>
</feature>
<feature type="domain" description="DAAF9 N-terminal" evidence="3">
    <location>
        <begin position="30"/>
        <end position="222"/>
    </location>
</feature>
<dbReference type="Pfam" id="PF25203">
    <property type="entry name" value="PB_DAAF9"/>
    <property type="match status" value="1"/>
</dbReference>
<dbReference type="Pfam" id="PF23319">
    <property type="entry name" value="CobW_C_DAAF9"/>
    <property type="match status" value="1"/>
</dbReference>
<keyword evidence="1" id="KW-0175">Coiled coil</keyword>
<dbReference type="Pfam" id="PF25204">
    <property type="entry name" value="DAAF9_2"/>
    <property type="match status" value="1"/>
</dbReference>
<feature type="domain" description="DAAF9 pita-bread-like" evidence="5">
    <location>
        <begin position="226"/>
        <end position="507"/>
    </location>
</feature>
<evidence type="ECO:0000313" key="8">
    <source>
        <dbReference type="EMBL" id="KAJ7327269.1"/>
    </source>
</evidence>
<dbReference type="EMBL" id="JAPFRF010000007">
    <property type="protein sequence ID" value="KAJ7327269.1"/>
    <property type="molecule type" value="Genomic_DNA"/>
</dbReference>
<evidence type="ECO:0000259" key="6">
    <source>
        <dbReference type="Pfam" id="PF25204"/>
    </source>
</evidence>